<evidence type="ECO:0000256" key="1">
    <source>
        <dbReference type="SAM" id="MobiDB-lite"/>
    </source>
</evidence>
<dbReference type="Proteomes" id="UP000799424">
    <property type="component" value="Unassembled WGS sequence"/>
</dbReference>
<feature type="compositionally biased region" description="Low complexity" evidence="1">
    <location>
        <begin position="13"/>
        <end position="29"/>
    </location>
</feature>
<name>A0A6A7AD56_9PLEO</name>
<gene>
    <name evidence="2" type="ORF">CC86DRAFT_402813</name>
</gene>
<organism evidence="2 3">
    <name type="scientific">Ophiobolus disseminans</name>
    <dbReference type="NCBI Taxonomy" id="1469910"/>
    <lineage>
        <taxon>Eukaryota</taxon>
        <taxon>Fungi</taxon>
        <taxon>Dikarya</taxon>
        <taxon>Ascomycota</taxon>
        <taxon>Pezizomycotina</taxon>
        <taxon>Dothideomycetes</taxon>
        <taxon>Pleosporomycetidae</taxon>
        <taxon>Pleosporales</taxon>
        <taxon>Pleosporineae</taxon>
        <taxon>Phaeosphaeriaceae</taxon>
        <taxon>Ophiobolus</taxon>
    </lineage>
</organism>
<evidence type="ECO:0000313" key="3">
    <source>
        <dbReference type="Proteomes" id="UP000799424"/>
    </source>
</evidence>
<dbReference type="AlphaFoldDB" id="A0A6A7AD56"/>
<proteinExistence type="predicted"/>
<dbReference type="EMBL" id="MU006219">
    <property type="protein sequence ID" value="KAF2830804.1"/>
    <property type="molecule type" value="Genomic_DNA"/>
</dbReference>
<sequence>MSPKRKQQNSEVTRSAIPSPPTSTRTSRTGLKRQASEDTTADSPTPSQPKKFKLKIKLSPPSQSTRKPATQRVKQPIPDNYVAKSTLLPRGERRTAKVGQQDTTLLRMLCDDSLTGEAKELHFRNMPHSTIDWNDPEHINKINNWRNQIYGRAGMKSKAVTLWLEDEELWFELYYQLSIAESLVRGILLPKTTTILDAFNATFVGRTLTDHHGKPTEPRVERHSNAFASKLNRMCQLLRNRLVQCVFGKSGDIFVPVITLKMLHQYKAMKLDMQAKGVVEESAYANDLEHWTSLFSHLPSATDIDMQDTPTSTAEQDAAATLLSLYAAPVVYKKKDDAEQLIALWQEAASLYYGPQPRPALVYNTPPQERYDVAAWLSTPELSFAESFGSSQEDCGRPVTPARGLDVGAMIVSPG</sequence>
<evidence type="ECO:0000313" key="2">
    <source>
        <dbReference type="EMBL" id="KAF2830804.1"/>
    </source>
</evidence>
<dbReference type="OrthoDB" id="3687991at2759"/>
<reference evidence="2" key="1">
    <citation type="journal article" date="2020" name="Stud. Mycol.">
        <title>101 Dothideomycetes genomes: a test case for predicting lifestyles and emergence of pathogens.</title>
        <authorList>
            <person name="Haridas S."/>
            <person name="Albert R."/>
            <person name="Binder M."/>
            <person name="Bloem J."/>
            <person name="Labutti K."/>
            <person name="Salamov A."/>
            <person name="Andreopoulos B."/>
            <person name="Baker S."/>
            <person name="Barry K."/>
            <person name="Bills G."/>
            <person name="Bluhm B."/>
            <person name="Cannon C."/>
            <person name="Castanera R."/>
            <person name="Culley D."/>
            <person name="Daum C."/>
            <person name="Ezra D."/>
            <person name="Gonzalez J."/>
            <person name="Henrissat B."/>
            <person name="Kuo A."/>
            <person name="Liang C."/>
            <person name="Lipzen A."/>
            <person name="Lutzoni F."/>
            <person name="Magnuson J."/>
            <person name="Mondo S."/>
            <person name="Nolan M."/>
            <person name="Ohm R."/>
            <person name="Pangilinan J."/>
            <person name="Park H.-J."/>
            <person name="Ramirez L."/>
            <person name="Alfaro M."/>
            <person name="Sun H."/>
            <person name="Tritt A."/>
            <person name="Yoshinaga Y."/>
            <person name="Zwiers L.-H."/>
            <person name="Turgeon B."/>
            <person name="Goodwin S."/>
            <person name="Spatafora J."/>
            <person name="Crous P."/>
            <person name="Grigoriev I."/>
        </authorList>
    </citation>
    <scope>NUCLEOTIDE SEQUENCE</scope>
    <source>
        <strain evidence="2">CBS 113818</strain>
    </source>
</reference>
<keyword evidence="3" id="KW-1185">Reference proteome</keyword>
<feature type="region of interest" description="Disordered" evidence="1">
    <location>
        <begin position="1"/>
        <end position="82"/>
    </location>
</feature>
<accession>A0A6A7AD56</accession>
<protein>
    <submittedName>
        <fullName evidence="2">Uncharacterized protein</fullName>
    </submittedName>
</protein>